<dbReference type="EMBL" id="GL376571">
    <property type="status" value="NOT_ANNOTATED_CDS"/>
    <property type="molecule type" value="Genomic_DNA"/>
</dbReference>
<dbReference type="InterPro" id="IPR000719">
    <property type="entry name" value="Prot_kinase_dom"/>
</dbReference>
<dbReference type="GO" id="GO:0005524">
    <property type="term" value="F:ATP binding"/>
    <property type="evidence" value="ECO:0007669"/>
    <property type="project" value="InterPro"/>
</dbReference>
<dbReference type="eggNOG" id="KOG4721">
    <property type="taxonomic scope" value="Eukaryota"/>
</dbReference>
<dbReference type="GO" id="GO:0007169">
    <property type="term" value="P:cell surface receptor protein tyrosine kinase signaling pathway"/>
    <property type="evidence" value="ECO:0007669"/>
    <property type="project" value="TreeGrafter"/>
</dbReference>
<dbReference type="GO" id="GO:0004714">
    <property type="term" value="F:transmembrane receptor protein tyrosine kinase activity"/>
    <property type="evidence" value="ECO:0007669"/>
    <property type="project" value="TreeGrafter"/>
</dbReference>
<dbReference type="InterPro" id="IPR050122">
    <property type="entry name" value="RTK"/>
</dbReference>
<sequence>MAPTGSNTSNGDDSARPLLSYAPVVGRRRTRALAQLESHERRERFKRHREQQQQDALQDDNENRENHDINTTRTAVTESSALSTATALQSPRPKVVVGASFGDKVPADVAVERTPTKKELQSPPQIRRVKQAPPVIVPTPEKAVPASVGIEEDEGAADGQSTGTASGENTMATLAPKRVPSRGIAQSGSFSSNRKRMISFSPERSEPPENRALALMKLQKNLKANEKLQQRLEGVGVMLRNEEPRSAFTTPSKDMASRPASRMRQSPAPITTTPATRTPVKRTPVKSNTPSAAQTLGFGSDDDDEEAKPSSGAQQQLNFGNPLTPVKPITCPAATTSAMVSHDEAEKEDGVDIEEQDLPSQELQSTQDICELESQLSQPMLSQQDGGDTQLLSSQQSEVCMAPPLSCSQETQIVDFSSSSSVVFTSTSVIEDVGLFNCESDVEYTGGVYGEGTDGKVSAAVIGGQKVALKRAKPHEGFPEEEAKRRSAVELHYLRKVRHMPGFVQCLGLCDGIEHTCIALEVMDCKLSDYLRRYGKNEGKSSSKRRFTLSLEETKGMLKQIALPMMLLHDQVNVAHGDLACRNILLRTPPKGYEQKWEPVVKLSDFGRIKVPSTEPKILDEGFSFYKNCDVGSFGREILFRFLVGEIVPPACLETRSLHKSLQDLVVKQIPEDAKLRLGPYYRLFMRCTGWGVRPTFREIYEHLDDLEYFETTENGLFPLKPSGGPSAADASFMSPVMDGNRSKFASSGSKGGKFETPNGSMQRTSAGAARLLQSKSGTEGSIPNGGNKTVNWLKARSVLTNAPHQVANPSNSNGTANNSNPSANTSKLHPRNLATSSAFTPNGRPMLLKKTPPSAGASRRSLQILNQIQHRTNEKAKK</sequence>
<feature type="compositionally biased region" description="Polar residues" evidence="1">
    <location>
        <begin position="774"/>
        <end position="790"/>
    </location>
</feature>
<dbReference type="PANTHER" id="PTHR24416">
    <property type="entry name" value="TYROSINE-PROTEIN KINASE RECEPTOR"/>
    <property type="match status" value="1"/>
</dbReference>
<dbReference type="PANTHER" id="PTHR24416:SF611">
    <property type="entry name" value="TYROSINE-PROTEIN KINASE TRANSMEMBRANE RECEPTOR ROR"/>
    <property type="match status" value="1"/>
</dbReference>
<feature type="region of interest" description="Disordered" evidence="1">
    <location>
        <begin position="805"/>
        <end position="879"/>
    </location>
</feature>
<feature type="compositionally biased region" description="Low complexity" evidence="1">
    <location>
        <begin position="267"/>
        <end position="278"/>
    </location>
</feature>
<feature type="compositionally biased region" description="Polar residues" evidence="1">
    <location>
        <begin position="861"/>
        <end position="871"/>
    </location>
</feature>
<dbReference type="GO" id="GO:0043235">
    <property type="term" value="C:receptor complex"/>
    <property type="evidence" value="ECO:0007669"/>
    <property type="project" value="TreeGrafter"/>
</dbReference>
<feature type="compositionally biased region" description="Basic and acidic residues" evidence="1">
    <location>
        <begin position="61"/>
        <end position="70"/>
    </location>
</feature>
<proteinExistence type="predicted"/>
<organism evidence="3 4">
    <name type="scientific">Globisporangium ultimum (strain ATCC 200006 / CBS 805.95 / DAOM BR144)</name>
    <name type="common">Pythium ultimum</name>
    <dbReference type="NCBI Taxonomy" id="431595"/>
    <lineage>
        <taxon>Eukaryota</taxon>
        <taxon>Sar</taxon>
        <taxon>Stramenopiles</taxon>
        <taxon>Oomycota</taxon>
        <taxon>Peronosporomycetes</taxon>
        <taxon>Pythiales</taxon>
        <taxon>Pythiaceae</taxon>
        <taxon>Globisporangium</taxon>
    </lineage>
</organism>
<dbReference type="PROSITE" id="PS50011">
    <property type="entry name" value="PROTEIN_KINASE_DOM"/>
    <property type="match status" value="1"/>
</dbReference>
<dbReference type="Pfam" id="PF07714">
    <property type="entry name" value="PK_Tyr_Ser-Thr"/>
    <property type="match status" value="1"/>
</dbReference>
<evidence type="ECO:0000313" key="4">
    <source>
        <dbReference type="Proteomes" id="UP000019132"/>
    </source>
</evidence>
<dbReference type="HOGENOM" id="CLU_009134_0_0_1"/>
<feature type="compositionally biased region" description="Polar residues" evidence="1">
    <location>
        <begin position="159"/>
        <end position="172"/>
    </location>
</feature>
<feature type="region of interest" description="Disordered" evidence="1">
    <location>
        <begin position="137"/>
        <end position="209"/>
    </location>
</feature>
<dbReference type="SUPFAM" id="SSF56112">
    <property type="entry name" value="Protein kinase-like (PK-like)"/>
    <property type="match status" value="1"/>
</dbReference>
<dbReference type="Proteomes" id="UP000019132">
    <property type="component" value="Unassembled WGS sequence"/>
</dbReference>
<evidence type="ECO:0000256" key="1">
    <source>
        <dbReference type="SAM" id="MobiDB-lite"/>
    </source>
</evidence>
<dbReference type="EnsemblProtists" id="PYU1_T011455">
    <property type="protein sequence ID" value="PYU1_T011455"/>
    <property type="gene ID" value="PYU1_G011430"/>
</dbReference>
<protein>
    <recommendedName>
        <fullName evidence="2">Protein kinase domain-containing protein</fullName>
    </recommendedName>
</protein>
<feature type="region of interest" description="Disordered" evidence="1">
    <location>
        <begin position="1"/>
        <end position="92"/>
    </location>
</feature>
<feature type="compositionally biased region" description="Polar residues" evidence="1">
    <location>
        <begin position="1"/>
        <end position="12"/>
    </location>
</feature>
<feature type="compositionally biased region" description="Low complexity" evidence="1">
    <location>
        <begin position="808"/>
        <end position="827"/>
    </location>
</feature>
<accession>K3X2K6</accession>
<dbReference type="InterPro" id="IPR001245">
    <property type="entry name" value="Ser-Thr/Tyr_kinase_cat_dom"/>
</dbReference>
<keyword evidence="4" id="KW-1185">Reference proteome</keyword>
<dbReference type="InterPro" id="IPR011009">
    <property type="entry name" value="Kinase-like_dom_sf"/>
</dbReference>
<reference evidence="4" key="1">
    <citation type="journal article" date="2010" name="Genome Biol.">
        <title>Genome sequence of the necrotrophic plant pathogen Pythium ultimum reveals original pathogenicity mechanisms and effector repertoire.</title>
        <authorList>
            <person name="Levesque C.A."/>
            <person name="Brouwer H."/>
            <person name="Cano L."/>
            <person name="Hamilton J.P."/>
            <person name="Holt C."/>
            <person name="Huitema E."/>
            <person name="Raffaele S."/>
            <person name="Robideau G.P."/>
            <person name="Thines M."/>
            <person name="Win J."/>
            <person name="Zerillo M.M."/>
            <person name="Beakes G.W."/>
            <person name="Boore J.L."/>
            <person name="Busam D."/>
            <person name="Dumas B."/>
            <person name="Ferriera S."/>
            <person name="Fuerstenberg S.I."/>
            <person name="Gachon C.M."/>
            <person name="Gaulin E."/>
            <person name="Govers F."/>
            <person name="Grenville-Briggs L."/>
            <person name="Horner N."/>
            <person name="Hostetler J."/>
            <person name="Jiang R.H."/>
            <person name="Johnson J."/>
            <person name="Krajaejun T."/>
            <person name="Lin H."/>
            <person name="Meijer H.J."/>
            <person name="Moore B."/>
            <person name="Morris P."/>
            <person name="Phuntmart V."/>
            <person name="Puiu D."/>
            <person name="Shetty J."/>
            <person name="Stajich J.E."/>
            <person name="Tripathy S."/>
            <person name="Wawra S."/>
            <person name="van West P."/>
            <person name="Whitty B.R."/>
            <person name="Coutinho P.M."/>
            <person name="Henrissat B."/>
            <person name="Martin F."/>
            <person name="Thomas P.D."/>
            <person name="Tyler B.M."/>
            <person name="De Vries R.P."/>
            <person name="Kamoun S."/>
            <person name="Yandell M."/>
            <person name="Tisserat N."/>
            <person name="Buell C.R."/>
        </authorList>
    </citation>
    <scope>NUCLEOTIDE SEQUENCE</scope>
    <source>
        <strain evidence="4">DAOM:BR144</strain>
    </source>
</reference>
<dbReference type="VEuPathDB" id="FungiDB:PYU1_G011430"/>
<dbReference type="AlphaFoldDB" id="K3X2K6"/>
<feature type="domain" description="Protein kinase" evidence="2">
    <location>
        <begin position="443"/>
        <end position="710"/>
    </location>
</feature>
<dbReference type="InParanoid" id="K3X2K6"/>
<feature type="compositionally biased region" description="Polar residues" evidence="1">
    <location>
        <begin position="311"/>
        <end position="321"/>
    </location>
</feature>
<feature type="compositionally biased region" description="Low complexity" evidence="1">
    <location>
        <begin position="74"/>
        <end position="90"/>
    </location>
</feature>
<reference evidence="4" key="2">
    <citation type="submission" date="2010-04" db="EMBL/GenBank/DDBJ databases">
        <authorList>
            <person name="Buell R."/>
            <person name="Hamilton J."/>
            <person name="Hostetler J."/>
        </authorList>
    </citation>
    <scope>NUCLEOTIDE SEQUENCE [LARGE SCALE GENOMIC DNA]</scope>
    <source>
        <strain evidence="4">DAOM:BR144</strain>
    </source>
</reference>
<dbReference type="OMA" id="NLFMRCT"/>
<evidence type="ECO:0000313" key="3">
    <source>
        <dbReference type="EnsemblProtists" id="PYU1_T011455"/>
    </source>
</evidence>
<evidence type="ECO:0000259" key="2">
    <source>
        <dbReference type="PROSITE" id="PS50011"/>
    </source>
</evidence>
<name>K3X2K6_GLOUD</name>
<reference evidence="3" key="3">
    <citation type="submission" date="2015-02" db="UniProtKB">
        <authorList>
            <consortium name="EnsemblProtists"/>
        </authorList>
    </citation>
    <scope>IDENTIFICATION</scope>
    <source>
        <strain evidence="3">DAOM BR144</strain>
    </source>
</reference>
<dbReference type="GO" id="GO:0005886">
    <property type="term" value="C:plasma membrane"/>
    <property type="evidence" value="ECO:0007669"/>
    <property type="project" value="TreeGrafter"/>
</dbReference>
<dbReference type="Gene3D" id="3.30.200.20">
    <property type="entry name" value="Phosphorylase Kinase, domain 1"/>
    <property type="match status" value="1"/>
</dbReference>
<dbReference type="Gene3D" id="1.10.510.10">
    <property type="entry name" value="Transferase(Phosphotransferase) domain 1"/>
    <property type="match status" value="1"/>
</dbReference>
<feature type="region of interest" description="Disordered" evidence="1">
    <location>
        <begin position="742"/>
        <end position="790"/>
    </location>
</feature>
<feature type="region of interest" description="Disordered" evidence="1">
    <location>
        <begin position="243"/>
        <end position="324"/>
    </location>
</feature>